<comment type="function">
    <text evidence="7">Modifies, by uridylylation and deuridylylation, the PII regulatory proteins (GlnB and homologs), in response to the nitrogen status of the cell that GlnD senses through the glutamine level. Under low glutamine levels, catalyzes the conversion of the PII proteins and UTP to PII-UMP and PPi, while under higher glutamine levels, GlnD hydrolyzes PII-UMP to PII and UMP (deuridylylation). Thus, controls uridylylation state and activity of the PII proteins, and plays an important role in the regulation of nitrogen metabolism.</text>
</comment>
<comment type="caution">
    <text evidence="7">Lacks conserved residue(s) required for the propagation of feature annotation.</text>
</comment>
<evidence type="ECO:0000256" key="6">
    <source>
        <dbReference type="ARBA" id="ARBA00023268"/>
    </source>
</evidence>
<comment type="similarity">
    <text evidence="7">Belongs to the GlnD family.</text>
</comment>
<dbReference type="CDD" id="cd05401">
    <property type="entry name" value="NT_GlnE_GlnD_like"/>
    <property type="match status" value="1"/>
</dbReference>
<dbReference type="Gene3D" id="3.30.460.10">
    <property type="entry name" value="Beta Polymerase, domain 2"/>
    <property type="match status" value="1"/>
</dbReference>
<keyword evidence="2 7" id="KW-0548">Nucleotidyltransferase</keyword>
<evidence type="ECO:0000256" key="7">
    <source>
        <dbReference type="HAMAP-Rule" id="MF_00277"/>
    </source>
</evidence>
<sequence length="904" mass="102243">MSFRIDRAQLLQKQAFQRQLRSLGKAGDPGVILPGFAQLCRDYLEQGRLRLQTAYQMGASGTQLVHGQRLLMDYLLEQIWRLLPRFSAQGPAPDLALVAVGGYGRGELLPHSDVDLLFLVGSEAVDSATQAFIEAFVTFLWDVRLEVGHSVRTIQDCLDTAADDITIITSLLEARFLSGSQPAFSALQHAIRDNNPWSDAAFYEAKLAEQAVRHARFGDTAYNLEPNIKEGPGALRDLQVVEWVARRHFACIDLRCAMHAGYITPREYATLMNARNFLWRLRAGLHYAAGRREDRLLFDYQALLASDLGYRDTAESLGIEKLMKRYFRTLKEVSVLTEMLLQSLGEDILPPLPENARQLDEHFEIRQGHLRVIDLATFQREPHTMLTLFQHLQQQDSQVRIGPRTLRALRASVSRINHQFRDDPRNQATFMQMLRHGQGLTRILRQMNAYGILGAYIPAFGRIVGQMQHDLFHVYTVDQHTLFLVRNLRRFSVPEFADELPLCSEIYAGLEKPELLIIAGLFHDIAKGRGGDHSTLGAEDAQRFCQRHGLSRDDTALVSWLVRQHLIMSSVSQRRDIEDPEVIREFTQQVGSQRYLDHLYLLTVADIRATNPDLWNSWKDQLLRDLYHASSAAFQRRGNLPAQGEELVRYRQSHALGLLPEQAESLAQRHWERLGDAYFFRYEPQEIAWHTEAIVGSHSLDLPLVRTRLHPQQAGTEILIYMPNVAGGFARITGALDSLGLNVIDARLDITPDGFSLDTIRVLDGDDGCIDDPAALTEMAAMIGNALRGKPLKKAPVWRIRRRRRAMQSFHTPVEIHFDSNALSSYTLMEVFAPDRQGLLHEIAQVLQTFQVQVQGAKIATFGERVEDTFFLVDKDGCKLQAGILPALEAQLVSSLSPEPVTHA</sequence>
<dbReference type="Pfam" id="PF01966">
    <property type="entry name" value="HD"/>
    <property type="match status" value="1"/>
</dbReference>
<evidence type="ECO:0000259" key="8">
    <source>
        <dbReference type="PROSITE" id="PS51671"/>
    </source>
</evidence>
<dbReference type="EMBL" id="JBBPCO010000001">
    <property type="protein sequence ID" value="MEK8088172.1"/>
    <property type="molecule type" value="Genomic_DNA"/>
</dbReference>
<dbReference type="EC" id="3.1.4.-" evidence="7"/>
<dbReference type="InterPro" id="IPR006674">
    <property type="entry name" value="HD_domain"/>
</dbReference>
<dbReference type="InterPro" id="IPR045865">
    <property type="entry name" value="ACT-like_dom_sf"/>
</dbReference>
<feature type="domain" description="HD" evidence="9">
    <location>
        <begin position="477"/>
        <end position="599"/>
    </location>
</feature>
<keyword evidence="3" id="KW-0677">Repeat</keyword>
<dbReference type="RefSeq" id="WP_341369239.1">
    <property type="nucleotide sequence ID" value="NZ_JBBPCO010000001.1"/>
</dbReference>
<dbReference type="SUPFAM" id="SSF109604">
    <property type="entry name" value="HD-domain/PDEase-like"/>
    <property type="match status" value="1"/>
</dbReference>
<dbReference type="PROSITE" id="PS51671">
    <property type="entry name" value="ACT"/>
    <property type="match status" value="2"/>
</dbReference>
<evidence type="ECO:0000313" key="10">
    <source>
        <dbReference type="EMBL" id="MEK8088172.1"/>
    </source>
</evidence>
<evidence type="ECO:0000256" key="1">
    <source>
        <dbReference type="ARBA" id="ARBA00022679"/>
    </source>
</evidence>
<name>A0ABU9D3M0_9PROT</name>
<organism evidence="10 11">
    <name type="scientific">Thermithiobacillus plumbiphilus</name>
    <dbReference type="NCBI Taxonomy" id="1729899"/>
    <lineage>
        <taxon>Bacteria</taxon>
        <taxon>Pseudomonadati</taxon>
        <taxon>Pseudomonadota</taxon>
        <taxon>Acidithiobacillia</taxon>
        <taxon>Acidithiobacillales</taxon>
        <taxon>Thermithiobacillaceae</taxon>
        <taxon>Thermithiobacillus</taxon>
    </lineage>
</organism>
<dbReference type="Gene3D" id="1.10.3090.10">
    <property type="entry name" value="cca-adding enzyme, domain 2"/>
    <property type="match status" value="1"/>
</dbReference>
<dbReference type="PROSITE" id="PS51831">
    <property type="entry name" value="HD"/>
    <property type="match status" value="1"/>
</dbReference>
<reference evidence="10 11" key="1">
    <citation type="submission" date="2024-04" db="EMBL/GenBank/DDBJ databases">
        <authorList>
            <person name="Abashina T."/>
            <person name="Shaikin A."/>
        </authorList>
    </citation>
    <scope>NUCLEOTIDE SEQUENCE [LARGE SCALE GENOMIC DNA]</scope>
    <source>
        <strain evidence="10 11">AAFK</strain>
    </source>
</reference>
<comment type="domain">
    <text evidence="7">Has four distinct domains: an N-terminal nucleotidyltransferase (NT) domain responsible for UTase activity, a central HD domain that encodes UR activity, and two C-terminal ACT domains that seem to have a role in glutamine sensing.</text>
</comment>
<dbReference type="SUPFAM" id="SSF55021">
    <property type="entry name" value="ACT-like"/>
    <property type="match status" value="2"/>
</dbReference>
<accession>A0ABU9D3M0</accession>
<proteinExistence type="inferred from homology"/>
<dbReference type="Pfam" id="PF01909">
    <property type="entry name" value="NTP_transf_2"/>
    <property type="match status" value="1"/>
</dbReference>
<dbReference type="Pfam" id="PF08335">
    <property type="entry name" value="GlnD_UR_UTase"/>
    <property type="match status" value="1"/>
</dbReference>
<dbReference type="InterPro" id="IPR003607">
    <property type="entry name" value="HD/PDEase_dom"/>
</dbReference>
<dbReference type="PANTHER" id="PTHR47320">
    <property type="entry name" value="BIFUNCTIONAL URIDYLYLTRANSFERASE/URIDYLYL-REMOVING ENZYME"/>
    <property type="match status" value="1"/>
</dbReference>
<dbReference type="PIRSF" id="PIRSF006288">
    <property type="entry name" value="PII_uridyltransf"/>
    <property type="match status" value="1"/>
</dbReference>
<keyword evidence="4 7" id="KW-0378">Hydrolase</keyword>
<comment type="catalytic activity">
    <reaction evidence="7">
        <text>[protein-PII]-L-tyrosine + UTP = [protein-PII]-uridylyl-L-tyrosine + diphosphate</text>
        <dbReference type="Rhea" id="RHEA:13673"/>
        <dbReference type="Rhea" id="RHEA-COMP:12147"/>
        <dbReference type="Rhea" id="RHEA-COMP:12148"/>
        <dbReference type="ChEBI" id="CHEBI:33019"/>
        <dbReference type="ChEBI" id="CHEBI:46398"/>
        <dbReference type="ChEBI" id="CHEBI:46858"/>
        <dbReference type="ChEBI" id="CHEBI:90602"/>
        <dbReference type="EC" id="2.7.7.59"/>
    </reaction>
</comment>
<protein>
    <recommendedName>
        <fullName evidence="7">Bifunctional uridylyltransferase/uridylyl-removing enzyme</fullName>
        <shortName evidence="7">UTase/UR</shortName>
    </recommendedName>
    <alternativeName>
        <fullName evidence="7">Bifunctional [protein-PII] modification enzyme</fullName>
    </alternativeName>
    <alternativeName>
        <fullName evidence="7">Bifunctional nitrogen sensor protein</fullName>
    </alternativeName>
    <domain>
        <recommendedName>
            <fullName evidence="7">[Protein-PII] uridylyltransferase</fullName>
            <shortName evidence="7">PII uridylyltransferase</shortName>
            <shortName evidence="7">UTase</shortName>
            <ecNumber evidence="7">2.7.7.59</ecNumber>
        </recommendedName>
    </domain>
    <domain>
        <recommendedName>
            <fullName evidence="7">[Protein-PII]-UMP uridylyl-removing enzyme</fullName>
            <shortName evidence="7">UR</shortName>
            <ecNumber evidence="7">3.1.4.-</ecNumber>
        </recommendedName>
    </domain>
</protein>
<dbReference type="InterPro" id="IPR013546">
    <property type="entry name" value="PII_UdlTrfase/GS_AdlTrfase"/>
</dbReference>
<dbReference type="InterPro" id="IPR043519">
    <property type="entry name" value="NT_sf"/>
</dbReference>
<keyword evidence="5 7" id="KW-0460">Magnesium</keyword>
<keyword evidence="1 7" id="KW-0808">Transferase</keyword>
<feature type="domain" description="ACT" evidence="8">
    <location>
        <begin position="717"/>
        <end position="805"/>
    </location>
</feature>
<comment type="cofactor">
    <cofactor evidence="7">
        <name>Mg(2+)</name>
        <dbReference type="ChEBI" id="CHEBI:18420"/>
    </cofactor>
</comment>
<dbReference type="GO" id="GO:0008773">
    <property type="term" value="F:[protein-PII] uridylyltransferase activity"/>
    <property type="evidence" value="ECO:0007669"/>
    <property type="project" value="UniProtKB-EC"/>
</dbReference>
<dbReference type="NCBIfam" id="TIGR01693">
    <property type="entry name" value="UTase_glnD"/>
    <property type="match status" value="1"/>
</dbReference>
<evidence type="ECO:0000259" key="9">
    <source>
        <dbReference type="PROSITE" id="PS51831"/>
    </source>
</evidence>
<dbReference type="PANTHER" id="PTHR47320:SF1">
    <property type="entry name" value="BIFUNCTIONAL URIDYLYLTRANSFERASE_URIDYLYL-REMOVING ENZYME"/>
    <property type="match status" value="1"/>
</dbReference>
<comment type="catalytic activity">
    <reaction evidence="7">
        <text>[protein-PII]-uridylyl-L-tyrosine + H2O = [protein-PII]-L-tyrosine + UMP + H(+)</text>
        <dbReference type="Rhea" id="RHEA:48600"/>
        <dbReference type="Rhea" id="RHEA-COMP:12147"/>
        <dbReference type="Rhea" id="RHEA-COMP:12148"/>
        <dbReference type="ChEBI" id="CHEBI:15377"/>
        <dbReference type="ChEBI" id="CHEBI:15378"/>
        <dbReference type="ChEBI" id="CHEBI:46858"/>
        <dbReference type="ChEBI" id="CHEBI:57865"/>
        <dbReference type="ChEBI" id="CHEBI:90602"/>
    </reaction>
</comment>
<feature type="region of interest" description="Uridylyltransferase" evidence="7">
    <location>
        <begin position="1"/>
        <end position="358"/>
    </location>
</feature>
<dbReference type="CDD" id="cd04900">
    <property type="entry name" value="ACT_UUR-like_1"/>
    <property type="match status" value="1"/>
</dbReference>
<feature type="domain" description="ACT" evidence="8">
    <location>
        <begin position="828"/>
        <end position="903"/>
    </location>
</feature>
<evidence type="ECO:0000256" key="5">
    <source>
        <dbReference type="ARBA" id="ARBA00022842"/>
    </source>
</evidence>
<dbReference type="InterPro" id="IPR010043">
    <property type="entry name" value="UTase/UR"/>
</dbReference>
<evidence type="ECO:0000313" key="11">
    <source>
        <dbReference type="Proteomes" id="UP001446205"/>
    </source>
</evidence>
<dbReference type="CDD" id="cd00077">
    <property type="entry name" value="HDc"/>
    <property type="match status" value="1"/>
</dbReference>
<keyword evidence="6 7" id="KW-0511">Multifunctional enzyme</keyword>
<evidence type="ECO:0000256" key="4">
    <source>
        <dbReference type="ARBA" id="ARBA00022801"/>
    </source>
</evidence>
<gene>
    <name evidence="7 10" type="primary">glnD</name>
    <name evidence="10" type="ORF">WOB96_00185</name>
</gene>
<dbReference type="InterPro" id="IPR002934">
    <property type="entry name" value="Polymerase_NTP_transf_dom"/>
</dbReference>
<keyword evidence="11" id="KW-1185">Reference proteome</keyword>
<dbReference type="SUPFAM" id="SSF81593">
    <property type="entry name" value="Nucleotidyltransferase substrate binding subunit/domain"/>
    <property type="match status" value="1"/>
</dbReference>
<dbReference type="EC" id="2.7.7.59" evidence="7"/>
<dbReference type="HAMAP" id="MF_00277">
    <property type="entry name" value="PII_uridylyl_transf"/>
    <property type="match status" value="1"/>
</dbReference>
<dbReference type="SUPFAM" id="SSF81301">
    <property type="entry name" value="Nucleotidyltransferase"/>
    <property type="match status" value="1"/>
</dbReference>
<comment type="caution">
    <text evidence="10">The sequence shown here is derived from an EMBL/GenBank/DDBJ whole genome shotgun (WGS) entry which is preliminary data.</text>
</comment>
<evidence type="ECO:0000256" key="3">
    <source>
        <dbReference type="ARBA" id="ARBA00022737"/>
    </source>
</evidence>
<dbReference type="InterPro" id="IPR002912">
    <property type="entry name" value="ACT_dom"/>
</dbReference>
<comment type="activity regulation">
    <text evidence="7">Uridylyltransferase (UTase) activity is inhibited by glutamine, while glutamine activates uridylyl-removing (UR) activity.</text>
</comment>
<dbReference type="CDD" id="cd04899">
    <property type="entry name" value="ACT_ACR-UUR-like_2"/>
    <property type="match status" value="1"/>
</dbReference>
<dbReference type="Proteomes" id="UP001446205">
    <property type="component" value="Unassembled WGS sequence"/>
</dbReference>
<dbReference type="SMART" id="SM00471">
    <property type="entry name" value="HDc"/>
    <property type="match status" value="1"/>
</dbReference>
<evidence type="ECO:0000256" key="2">
    <source>
        <dbReference type="ARBA" id="ARBA00022695"/>
    </source>
</evidence>